<dbReference type="PANTHER" id="PTHR11085:SF4">
    <property type="entry name" value="NAD-DEPENDENT PROTEIN DEACYLASE"/>
    <property type="match status" value="1"/>
</dbReference>
<protein>
    <recommendedName>
        <fullName evidence="1">protein acetyllysine N-acetyltransferase</fullName>
        <ecNumber evidence="1">2.3.1.286</ecNumber>
    </recommendedName>
</protein>
<evidence type="ECO:0000256" key="3">
    <source>
        <dbReference type="ARBA" id="ARBA00023027"/>
    </source>
</evidence>
<evidence type="ECO:0000256" key="1">
    <source>
        <dbReference type="ARBA" id="ARBA00012928"/>
    </source>
</evidence>
<name>A0A918QTK9_9ACTN</name>
<sequence length="125" mass="13346">MSTDSGIPDHRGPQGLWRRDPDAEKLVTYASCMADPEVRRRSWRMRAEIGALGARPNAAHRAVAELEPGGTPVRVVTQNVDGLQQLAGLPAHKVFGTARLGPFGGVHRLPRALGQGAGAGPGRRR</sequence>
<keyword evidence="2" id="KW-0808">Transferase</keyword>
<dbReference type="GO" id="GO:0070403">
    <property type="term" value="F:NAD+ binding"/>
    <property type="evidence" value="ECO:0007669"/>
    <property type="project" value="InterPro"/>
</dbReference>
<comment type="caution">
    <text evidence="4">Lacks conserved residue(s) required for the propagation of feature annotation.</text>
</comment>
<dbReference type="InterPro" id="IPR003000">
    <property type="entry name" value="Sirtuin"/>
</dbReference>
<dbReference type="PANTHER" id="PTHR11085">
    <property type="entry name" value="NAD-DEPENDENT PROTEIN DEACYLASE SIRTUIN-5, MITOCHONDRIAL-RELATED"/>
    <property type="match status" value="1"/>
</dbReference>
<evidence type="ECO:0000313" key="6">
    <source>
        <dbReference type="EMBL" id="GGZ72173.1"/>
    </source>
</evidence>
<dbReference type="InterPro" id="IPR050134">
    <property type="entry name" value="NAD-dep_sirtuin_deacylases"/>
</dbReference>
<accession>A0A918QTK9</accession>
<organism evidence="6 7">
    <name type="scientific">Streptomyces subrutilus</name>
    <dbReference type="NCBI Taxonomy" id="36818"/>
    <lineage>
        <taxon>Bacteria</taxon>
        <taxon>Bacillati</taxon>
        <taxon>Actinomycetota</taxon>
        <taxon>Actinomycetes</taxon>
        <taxon>Kitasatosporales</taxon>
        <taxon>Streptomycetaceae</taxon>
        <taxon>Streptomyces</taxon>
    </lineage>
</organism>
<dbReference type="EMBL" id="BMVX01000012">
    <property type="protein sequence ID" value="GGZ72173.1"/>
    <property type="molecule type" value="Genomic_DNA"/>
</dbReference>
<dbReference type="GO" id="GO:0017136">
    <property type="term" value="F:histone deacetylase activity, NAD-dependent"/>
    <property type="evidence" value="ECO:0007669"/>
    <property type="project" value="TreeGrafter"/>
</dbReference>
<feature type="domain" description="Deacetylase sirtuin-type" evidence="5">
    <location>
        <begin position="1"/>
        <end position="125"/>
    </location>
</feature>
<evidence type="ECO:0000313" key="7">
    <source>
        <dbReference type="Proteomes" id="UP000634660"/>
    </source>
</evidence>
<evidence type="ECO:0000259" key="5">
    <source>
        <dbReference type="PROSITE" id="PS50305"/>
    </source>
</evidence>
<proteinExistence type="predicted"/>
<dbReference type="PROSITE" id="PS50305">
    <property type="entry name" value="SIRTUIN"/>
    <property type="match status" value="1"/>
</dbReference>
<evidence type="ECO:0000256" key="4">
    <source>
        <dbReference type="PROSITE-ProRule" id="PRU00236"/>
    </source>
</evidence>
<dbReference type="InterPro" id="IPR026591">
    <property type="entry name" value="Sirtuin_cat_small_dom_sf"/>
</dbReference>
<dbReference type="SUPFAM" id="SSF52467">
    <property type="entry name" value="DHS-like NAD/FAD-binding domain"/>
    <property type="match status" value="1"/>
</dbReference>
<dbReference type="AlphaFoldDB" id="A0A918QTK9"/>
<dbReference type="EC" id="2.3.1.286" evidence="1"/>
<dbReference type="InterPro" id="IPR029035">
    <property type="entry name" value="DHS-like_NAD/FAD-binding_dom"/>
</dbReference>
<evidence type="ECO:0000256" key="2">
    <source>
        <dbReference type="ARBA" id="ARBA00022679"/>
    </source>
</evidence>
<dbReference type="Gene3D" id="3.30.1600.10">
    <property type="entry name" value="SIR2/SIRT2 'Small Domain"/>
    <property type="match status" value="1"/>
</dbReference>
<reference evidence="6" key="2">
    <citation type="submission" date="2020-09" db="EMBL/GenBank/DDBJ databases">
        <authorList>
            <person name="Sun Q."/>
            <person name="Ohkuma M."/>
        </authorList>
    </citation>
    <scope>NUCLEOTIDE SEQUENCE</scope>
    <source>
        <strain evidence="6">JCM 4834</strain>
    </source>
</reference>
<dbReference type="Gene3D" id="3.40.50.1220">
    <property type="entry name" value="TPP-binding domain"/>
    <property type="match status" value="1"/>
</dbReference>
<dbReference type="Proteomes" id="UP000634660">
    <property type="component" value="Unassembled WGS sequence"/>
</dbReference>
<dbReference type="Pfam" id="PF02146">
    <property type="entry name" value="SIR2"/>
    <property type="match status" value="1"/>
</dbReference>
<comment type="caution">
    <text evidence="6">The sequence shown here is derived from an EMBL/GenBank/DDBJ whole genome shotgun (WGS) entry which is preliminary data.</text>
</comment>
<gene>
    <name evidence="6" type="ORF">GCM10010371_34900</name>
</gene>
<reference evidence="6" key="1">
    <citation type="journal article" date="2014" name="Int. J. Syst. Evol. Microbiol.">
        <title>Complete genome sequence of Corynebacterium casei LMG S-19264T (=DSM 44701T), isolated from a smear-ripened cheese.</title>
        <authorList>
            <consortium name="US DOE Joint Genome Institute (JGI-PGF)"/>
            <person name="Walter F."/>
            <person name="Albersmeier A."/>
            <person name="Kalinowski J."/>
            <person name="Ruckert C."/>
        </authorList>
    </citation>
    <scope>NUCLEOTIDE SEQUENCE</scope>
    <source>
        <strain evidence="6">JCM 4834</strain>
    </source>
</reference>
<keyword evidence="3" id="KW-0520">NAD</keyword>
<dbReference type="InterPro" id="IPR026590">
    <property type="entry name" value="Ssirtuin_cat_dom"/>
</dbReference>